<dbReference type="CDD" id="cd15848">
    <property type="entry name" value="SNARE_syntaxin1-like"/>
    <property type="match status" value="1"/>
</dbReference>
<keyword evidence="5 9" id="KW-1133">Transmembrane helix</keyword>
<evidence type="ECO:0000256" key="3">
    <source>
        <dbReference type="ARBA" id="ARBA00022692"/>
    </source>
</evidence>
<dbReference type="SUPFAM" id="SSF47661">
    <property type="entry name" value="t-snare proteins"/>
    <property type="match status" value="1"/>
</dbReference>
<keyword evidence="6 9" id="KW-0472">Membrane</keyword>
<gene>
    <name evidence="11" type="ORF">CSSPJE1EN1_LOCUS18483</name>
</gene>
<dbReference type="InterPro" id="IPR006012">
    <property type="entry name" value="Syntaxin/epimorphin_CS"/>
</dbReference>
<dbReference type="PANTHER" id="PTHR19957">
    <property type="entry name" value="SYNTAXIN"/>
    <property type="match status" value="1"/>
</dbReference>
<feature type="transmembrane region" description="Helical" evidence="9">
    <location>
        <begin position="278"/>
        <end position="298"/>
    </location>
</feature>
<evidence type="ECO:0000313" key="12">
    <source>
        <dbReference type="Proteomes" id="UP001497444"/>
    </source>
</evidence>
<sequence>MNDLLADRKGESAPKNKDKDVEAGHSGTPPGTGVDMSVFFQEVNQIKNAMVEIRTMFLLLQRSNEESKTATKAATMKAVKERMETQIDSISKLAQGVKAKVETLDKANIVNRKIKGCHEGSSTDRTRMAITMTLKKKLRDLMVDFQDLRQMFQDEYREIVERRVFTVTGQKVDDAVIDNLIETGHGEQIFQRAIQEQGRGHILDIIAEIQERHDAVRDIEKKLLDLHQIFLDMAVLVEAQGELLDNIESQVSKATEHITAGTTALVKSKKLQRKTRKCMCLAIVLLLVTATIIVLVVVQPWKKKS</sequence>
<dbReference type="InterPro" id="IPR010989">
    <property type="entry name" value="SNARE"/>
</dbReference>
<organism evidence="11 12">
    <name type="scientific">Sphagnum jensenii</name>
    <dbReference type="NCBI Taxonomy" id="128206"/>
    <lineage>
        <taxon>Eukaryota</taxon>
        <taxon>Viridiplantae</taxon>
        <taxon>Streptophyta</taxon>
        <taxon>Embryophyta</taxon>
        <taxon>Bryophyta</taxon>
        <taxon>Sphagnophytina</taxon>
        <taxon>Sphagnopsida</taxon>
        <taxon>Sphagnales</taxon>
        <taxon>Sphagnaceae</taxon>
        <taxon>Sphagnum</taxon>
    </lineage>
</organism>
<feature type="region of interest" description="Disordered" evidence="8">
    <location>
        <begin position="1"/>
        <end position="33"/>
    </location>
</feature>
<dbReference type="Pfam" id="PF00804">
    <property type="entry name" value="Syntaxin"/>
    <property type="match status" value="1"/>
</dbReference>
<proteinExistence type="inferred from homology"/>
<evidence type="ECO:0000259" key="10">
    <source>
        <dbReference type="PROSITE" id="PS50192"/>
    </source>
</evidence>
<reference evidence="11" key="1">
    <citation type="submission" date="2024-02" db="EMBL/GenBank/DDBJ databases">
        <authorList>
            <consortium name="ELIXIR-Norway"/>
            <consortium name="Elixir Norway"/>
        </authorList>
    </citation>
    <scope>NUCLEOTIDE SEQUENCE</scope>
</reference>
<accession>A0ABP0X1L7</accession>
<dbReference type="Gene3D" id="1.20.5.110">
    <property type="match status" value="1"/>
</dbReference>
<evidence type="ECO:0000256" key="9">
    <source>
        <dbReference type="SAM" id="Phobius"/>
    </source>
</evidence>
<evidence type="ECO:0000256" key="5">
    <source>
        <dbReference type="ARBA" id="ARBA00022989"/>
    </source>
</evidence>
<dbReference type="Gene3D" id="1.20.58.70">
    <property type="match status" value="1"/>
</dbReference>
<feature type="compositionally biased region" description="Basic and acidic residues" evidence="8">
    <location>
        <begin position="1"/>
        <end position="23"/>
    </location>
</feature>
<comment type="subcellular location">
    <subcellularLocation>
        <location evidence="1">Membrane</location>
        <topology evidence="1">Single-pass type IV membrane protein</topology>
    </subcellularLocation>
</comment>
<dbReference type="EMBL" id="OZ020100">
    <property type="protein sequence ID" value="CAK9273005.1"/>
    <property type="molecule type" value="Genomic_DNA"/>
</dbReference>
<dbReference type="SMART" id="SM00503">
    <property type="entry name" value="SynN"/>
    <property type="match status" value="1"/>
</dbReference>
<dbReference type="Proteomes" id="UP001497444">
    <property type="component" value="Chromosome 5"/>
</dbReference>
<keyword evidence="3 9" id="KW-0812">Transmembrane</keyword>
<dbReference type="PROSITE" id="PS50192">
    <property type="entry name" value="T_SNARE"/>
    <property type="match status" value="1"/>
</dbReference>
<dbReference type="PROSITE" id="PS00914">
    <property type="entry name" value="SYNTAXIN"/>
    <property type="match status" value="1"/>
</dbReference>
<feature type="domain" description="T-SNARE coiled-coil homology" evidence="10">
    <location>
        <begin position="206"/>
        <end position="268"/>
    </location>
</feature>
<evidence type="ECO:0000256" key="1">
    <source>
        <dbReference type="ARBA" id="ARBA00004211"/>
    </source>
</evidence>
<dbReference type="CDD" id="cd00179">
    <property type="entry name" value="SynN"/>
    <property type="match status" value="1"/>
</dbReference>
<dbReference type="InterPro" id="IPR045242">
    <property type="entry name" value="Syntaxin"/>
</dbReference>
<name>A0ABP0X1L7_9BRYO</name>
<evidence type="ECO:0000256" key="2">
    <source>
        <dbReference type="ARBA" id="ARBA00009063"/>
    </source>
</evidence>
<evidence type="ECO:0000256" key="8">
    <source>
        <dbReference type="SAM" id="MobiDB-lite"/>
    </source>
</evidence>
<dbReference type="Pfam" id="PF05739">
    <property type="entry name" value="SNARE"/>
    <property type="match status" value="1"/>
</dbReference>
<keyword evidence="4" id="KW-0653">Protein transport</keyword>
<evidence type="ECO:0000256" key="6">
    <source>
        <dbReference type="ARBA" id="ARBA00023136"/>
    </source>
</evidence>
<keyword evidence="4" id="KW-0813">Transport</keyword>
<keyword evidence="12" id="KW-1185">Reference proteome</keyword>
<protein>
    <recommendedName>
        <fullName evidence="10">t-SNARE coiled-coil homology domain-containing protein</fullName>
    </recommendedName>
</protein>
<dbReference type="InterPro" id="IPR006011">
    <property type="entry name" value="Syntaxin_N"/>
</dbReference>
<evidence type="ECO:0000256" key="7">
    <source>
        <dbReference type="RuleBase" id="RU003858"/>
    </source>
</evidence>
<dbReference type="PANTHER" id="PTHR19957:SF307">
    <property type="entry name" value="PROTEIN SSO1-RELATED"/>
    <property type="match status" value="1"/>
</dbReference>
<dbReference type="SMART" id="SM00397">
    <property type="entry name" value="t_SNARE"/>
    <property type="match status" value="1"/>
</dbReference>
<evidence type="ECO:0000256" key="4">
    <source>
        <dbReference type="ARBA" id="ARBA00022927"/>
    </source>
</evidence>
<evidence type="ECO:0000313" key="11">
    <source>
        <dbReference type="EMBL" id="CAK9273005.1"/>
    </source>
</evidence>
<dbReference type="InterPro" id="IPR000727">
    <property type="entry name" value="T_SNARE_dom"/>
</dbReference>
<comment type="similarity">
    <text evidence="2 7">Belongs to the syntaxin family.</text>
</comment>